<dbReference type="Proteomes" id="UP000789901">
    <property type="component" value="Unassembled WGS sequence"/>
</dbReference>
<evidence type="ECO:0000313" key="1">
    <source>
        <dbReference type="EMBL" id="CAG8850064.1"/>
    </source>
</evidence>
<dbReference type="EMBL" id="CAJVQB010099349">
    <property type="protein sequence ID" value="CAG8850064.1"/>
    <property type="molecule type" value="Genomic_DNA"/>
</dbReference>
<feature type="non-terminal residue" evidence="1">
    <location>
        <position position="86"/>
    </location>
</feature>
<reference evidence="1 2" key="1">
    <citation type="submission" date="2021-06" db="EMBL/GenBank/DDBJ databases">
        <authorList>
            <person name="Kallberg Y."/>
            <person name="Tangrot J."/>
            <person name="Rosling A."/>
        </authorList>
    </citation>
    <scope>NUCLEOTIDE SEQUENCE [LARGE SCALE GENOMIC DNA]</scope>
    <source>
        <strain evidence="1 2">120-4 pot B 10/14</strain>
    </source>
</reference>
<keyword evidence="2" id="KW-1185">Reference proteome</keyword>
<protein>
    <submittedName>
        <fullName evidence="1">36960_t:CDS:1</fullName>
    </submittedName>
</protein>
<comment type="caution">
    <text evidence="1">The sequence shown here is derived from an EMBL/GenBank/DDBJ whole genome shotgun (WGS) entry which is preliminary data.</text>
</comment>
<dbReference type="Gene3D" id="1.10.30.10">
    <property type="entry name" value="High mobility group box domain"/>
    <property type="match status" value="1"/>
</dbReference>
<organism evidence="1 2">
    <name type="scientific">Gigaspora margarita</name>
    <dbReference type="NCBI Taxonomy" id="4874"/>
    <lineage>
        <taxon>Eukaryota</taxon>
        <taxon>Fungi</taxon>
        <taxon>Fungi incertae sedis</taxon>
        <taxon>Mucoromycota</taxon>
        <taxon>Glomeromycotina</taxon>
        <taxon>Glomeromycetes</taxon>
        <taxon>Diversisporales</taxon>
        <taxon>Gigasporaceae</taxon>
        <taxon>Gigaspora</taxon>
    </lineage>
</organism>
<proteinExistence type="predicted"/>
<name>A0ABN7X9X7_GIGMA</name>
<evidence type="ECO:0000313" key="2">
    <source>
        <dbReference type="Proteomes" id="UP000789901"/>
    </source>
</evidence>
<dbReference type="InterPro" id="IPR036910">
    <property type="entry name" value="HMG_box_dom_sf"/>
</dbReference>
<dbReference type="SUPFAM" id="SSF47095">
    <property type="entry name" value="HMG-box"/>
    <property type="match status" value="1"/>
</dbReference>
<sequence length="86" mass="9929">MNTFKELIQGLSLDEDSIWNPQFSLHQLIGQRKKPNKAARESGQRLTMTNLCKVASKIWEHCPQELRAKYHNLALETANLHAKDFP</sequence>
<accession>A0ABN7X9X7</accession>
<gene>
    <name evidence="1" type="ORF">GMARGA_LOCUS40024</name>
</gene>